<dbReference type="EMBL" id="CAJNOQ010039200">
    <property type="protein sequence ID" value="CAF1615617.1"/>
    <property type="molecule type" value="Genomic_DNA"/>
</dbReference>
<feature type="compositionally biased region" description="Polar residues" evidence="1">
    <location>
        <begin position="10"/>
        <end position="19"/>
    </location>
</feature>
<comment type="caution">
    <text evidence="2">The sequence shown here is derived from an EMBL/GenBank/DDBJ whole genome shotgun (WGS) entry which is preliminary data.</text>
</comment>
<protein>
    <submittedName>
        <fullName evidence="2">Uncharacterized protein</fullName>
    </submittedName>
</protein>
<evidence type="ECO:0000313" key="4">
    <source>
        <dbReference type="Proteomes" id="UP000663829"/>
    </source>
</evidence>
<sequence>MGTRAVIRTGTKNLTPDSNTPAATTITATTTNDDSSLFLSIDPEGLDQLSDKVNFGVESNELKMINSLPDTNTNDIAYHVSYKLSIDDHIKYSLLTNHFKPDEKYSFPTLYSDDHKHSRRFMINWLIDNSFLIYSPYIEASYCINCVLFRNVQGQKLELFDDKPCHRYEHLKHFTTSLKTHMNS</sequence>
<evidence type="ECO:0000256" key="1">
    <source>
        <dbReference type="SAM" id="MobiDB-lite"/>
    </source>
</evidence>
<evidence type="ECO:0000313" key="3">
    <source>
        <dbReference type="EMBL" id="CAF4501730.1"/>
    </source>
</evidence>
<gene>
    <name evidence="2" type="ORF">GPM918_LOCUS43389</name>
    <name evidence="3" type="ORF">SRO942_LOCUS44873</name>
</gene>
<evidence type="ECO:0000313" key="2">
    <source>
        <dbReference type="EMBL" id="CAF1615617.1"/>
    </source>
</evidence>
<dbReference type="OrthoDB" id="5984915at2759"/>
<dbReference type="Proteomes" id="UP000663829">
    <property type="component" value="Unassembled WGS sequence"/>
</dbReference>
<proteinExistence type="predicted"/>
<reference evidence="2" key="1">
    <citation type="submission" date="2021-02" db="EMBL/GenBank/DDBJ databases">
        <authorList>
            <person name="Nowell W R."/>
        </authorList>
    </citation>
    <scope>NUCLEOTIDE SEQUENCE</scope>
</reference>
<name>A0A816BY78_9BILA</name>
<accession>A0A816BY78</accession>
<feature type="region of interest" description="Disordered" evidence="1">
    <location>
        <begin position="1"/>
        <end position="25"/>
    </location>
</feature>
<dbReference type="EMBL" id="CAJOBC010106142">
    <property type="protein sequence ID" value="CAF4501730.1"/>
    <property type="molecule type" value="Genomic_DNA"/>
</dbReference>
<dbReference type="Proteomes" id="UP000681722">
    <property type="component" value="Unassembled WGS sequence"/>
</dbReference>
<keyword evidence="4" id="KW-1185">Reference proteome</keyword>
<dbReference type="AlphaFoldDB" id="A0A816BY78"/>
<organism evidence="2 4">
    <name type="scientific">Didymodactylos carnosus</name>
    <dbReference type="NCBI Taxonomy" id="1234261"/>
    <lineage>
        <taxon>Eukaryota</taxon>
        <taxon>Metazoa</taxon>
        <taxon>Spiralia</taxon>
        <taxon>Gnathifera</taxon>
        <taxon>Rotifera</taxon>
        <taxon>Eurotatoria</taxon>
        <taxon>Bdelloidea</taxon>
        <taxon>Philodinida</taxon>
        <taxon>Philodinidae</taxon>
        <taxon>Didymodactylos</taxon>
    </lineage>
</organism>